<dbReference type="EMBL" id="JAAAMJ010000012">
    <property type="protein sequence ID" value="NDV87979.1"/>
    <property type="molecule type" value="Genomic_DNA"/>
</dbReference>
<evidence type="ECO:0000313" key="4">
    <source>
        <dbReference type="Proteomes" id="UP000476332"/>
    </source>
</evidence>
<proteinExistence type="predicted"/>
<evidence type="ECO:0000256" key="2">
    <source>
        <dbReference type="SAM" id="SignalP"/>
    </source>
</evidence>
<keyword evidence="4" id="KW-1185">Reference proteome</keyword>
<dbReference type="AlphaFoldDB" id="A0A6L9MJH3"/>
<name>A0A6L9MJH3_9HYPH</name>
<gene>
    <name evidence="3" type="ORF">GTW51_14835</name>
</gene>
<accession>A0A6L9MJH3</accession>
<protein>
    <recommendedName>
        <fullName evidence="5">LPXTG cell wall anchor domain-containing protein</fullName>
    </recommendedName>
</protein>
<feature type="signal peptide" evidence="2">
    <location>
        <begin position="1"/>
        <end position="25"/>
    </location>
</feature>
<keyword evidence="2" id="KW-0732">Signal</keyword>
<dbReference type="Proteomes" id="UP000476332">
    <property type="component" value="Unassembled WGS sequence"/>
</dbReference>
<feature type="transmembrane region" description="Helical" evidence="1">
    <location>
        <begin position="49"/>
        <end position="66"/>
    </location>
</feature>
<dbReference type="NCBIfam" id="NF041742">
    <property type="entry name" value="WGxxGxxG_fam"/>
    <property type="match status" value="1"/>
</dbReference>
<evidence type="ECO:0000256" key="1">
    <source>
        <dbReference type="SAM" id="Phobius"/>
    </source>
</evidence>
<dbReference type="NCBIfam" id="NF038039">
    <property type="entry name" value="WGxxGxxG-CTERM"/>
    <property type="match status" value="1"/>
</dbReference>
<comment type="caution">
    <text evidence="3">The sequence shown here is derived from an EMBL/GenBank/DDBJ whole genome shotgun (WGS) entry which is preliminary data.</text>
</comment>
<reference evidence="3 4" key="1">
    <citation type="submission" date="2020-01" db="EMBL/GenBank/DDBJ databases">
        <title>Genomes of bacteria type strains.</title>
        <authorList>
            <person name="Chen J."/>
            <person name="Zhu S."/>
            <person name="Chen J."/>
        </authorList>
    </citation>
    <scope>NUCLEOTIDE SEQUENCE [LARGE SCALE GENOMIC DNA]</scope>
    <source>
        <strain evidence="3 4">KCTC 52919</strain>
    </source>
</reference>
<feature type="chain" id="PRO_5026735571" description="LPXTG cell wall anchor domain-containing protein" evidence="2">
    <location>
        <begin position="26"/>
        <end position="88"/>
    </location>
</feature>
<evidence type="ECO:0008006" key="5">
    <source>
        <dbReference type="Google" id="ProtNLM"/>
    </source>
</evidence>
<evidence type="ECO:0000313" key="3">
    <source>
        <dbReference type="EMBL" id="NDV87979.1"/>
    </source>
</evidence>
<keyword evidence="1" id="KW-0472">Membrane</keyword>
<keyword evidence="1" id="KW-1133">Transmembrane helix</keyword>
<sequence length="88" mass="9194">MRRNPLYAAALAAGLLAATGTAALAQATAPDTETVQPMTNQNDDDDGFDLGWLGLIGLLGLAGLAGRKRDTHVETVTRPVDPANRPRV</sequence>
<organism evidence="3 4">
    <name type="scientific">Aurantimonas aggregata</name>
    <dbReference type="NCBI Taxonomy" id="2047720"/>
    <lineage>
        <taxon>Bacteria</taxon>
        <taxon>Pseudomonadati</taxon>
        <taxon>Pseudomonadota</taxon>
        <taxon>Alphaproteobacteria</taxon>
        <taxon>Hyphomicrobiales</taxon>
        <taxon>Aurantimonadaceae</taxon>
        <taxon>Aurantimonas</taxon>
    </lineage>
</organism>
<keyword evidence="1" id="KW-0812">Transmembrane</keyword>